<organism evidence="1 2">
    <name type="scientific">Vitis rotundifolia</name>
    <name type="common">Muscadine grape</name>
    <dbReference type="NCBI Taxonomy" id="103349"/>
    <lineage>
        <taxon>Eukaryota</taxon>
        <taxon>Viridiplantae</taxon>
        <taxon>Streptophyta</taxon>
        <taxon>Embryophyta</taxon>
        <taxon>Tracheophyta</taxon>
        <taxon>Spermatophyta</taxon>
        <taxon>Magnoliopsida</taxon>
        <taxon>eudicotyledons</taxon>
        <taxon>Gunneridae</taxon>
        <taxon>Pentapetalae</taxon>
        <taxon>rosids</taxon>
        <taxon>Vitales</taxon>
        <taxon>Vitaceae</taxon>
        <taxon>Viteae</taxon>
        <taxon>Vitis</taxon>
    </lineage>
</organism>
<proteinExistence type="predicted"/>
<comment type="caution">
    <text evidence="1">The sequence shown here is derived from an EMBL/GenBank/DDBJ whole genome shotgun (WGS) entry which is preliminary data.</text>
</comment>
<dbReference type="Proteomes" id="UP001168098">
    <property type="component" value="Unassembled WGS sequence"/>
</dbReference>
<dbReference type="EMBL" id="JARBHA010000016">
    <property type="protein sequence ID" value="KAJ9678561.1"/>
    <property type="molecule type" value="Genomic_DNA"/>
</dbReference>
<name>A0AA38YXL5_VITRO</name>
<protein>
    <submittedName>
        <fullName evidence="1">Uncharacterized protein</fullName>
    </submittedName>
</protein>
<gene>
    <name evidence="1" type="ORF">PVL29_020668</name>
</gene>
<reference evidence="1 2" key="1">
    <citation type="journal article" date="2023" name="BMC Biotechnol.">
        <title>Vitis rotundifolia cv Carlos genome sequencing.</title>
        <authorList>
            <person name="Huff M."/>
            <person name="Hulse-Kemp A."/>
            <person name="Scheffler B."/>
            <person name="Youngblood R."/>
            <person name="Simpson S."/>
            <person name="Babiker E."/>
            <person name="Staton M."/>
        </authorList>
    </citation>
    <scope>NUCLEOTIDE SEQUENCE [LARGE SCALE GENOMIC DNA]</scope>
    <source>
        <tissue evidence="1">Leaf</tissue>
    </source>
</reference>
<keyword evidence="2" id="KW-1185">Reference proteome</keyword>
<evidence type="ECO:0000313" key="1">
    <source>
        <dbReference type="EMBL" id="KAJ9678561.1"/>
    </source>
</evidence>
<dbReference type="AlphaFoldDB" id="A0AA38YXL5"/>
<sequence>MNLGSPLEQMQGYWLDQLGTFHAIGKFAPISNIEWKMVPNQKKEEMLKAVEERFEFNVDKGRTWILERLSQCCGARLKAAPFNPYDPDLEARKDKDKLITALKQIAAKAILGDWEDIPRIAGDALHAVGEDHLYLKTVNRETIII</sequence>
<accession>A0AA38YXL5</accession>
<evidence type="ECO:0000313" key="2">
    <source>
        <dbReference type="Proteomes" id="UP001168098"/>
    </source>
</evidence>